<dbReference type="InterPro" id="IPR001349">
    <property type="entry name" value="Cyt_c_oxidase_su6a"/>
</dbReference>
<evidence type="ECO:0000256" key="6">
    <source>
        <dbReference type="ARBA" id="ARBA00022946"/>
    </source>
</evidence>
<evidence type="ECO:0000256" key="11">
    <source>
        <dbReference type="ARBA" id="ARBA00082360"/>
    </source>
</evidence>
<name>A0A4P9XV80_9FUNG</name>
<keyword evidence="6" id="KW-0809">Transit peptide</keyword>
<dbReference type="InterPro" id="IPR036418">
    <property type="entry name" value="Cyt_c_oxidase_su6a_sf"/>
</dbReference>
<comment type="subcellular location">
    <subcellularLocation>
        <location evidence="1">Mitochondrion inner membrane</location>
        <topology evidence="1">Single-pass membrane protein</topology>
    </subcellularLocation>
</comment>
<organism evidence="13 14">
    <name type="scientific">Thamnocephalis sphaerospora</name>
    <dbReference type="NCBI Taxonomy" id="78915"/>
    <lineage>
        <taxon>Eukaryota</taxon>
        <taxon>Fungi</taxon>
        <taxon>Fungi incertae sedis</taxon>
        <taxon>Zoopagomycota</taxon>
        <taxon>Zoopagomycotina</taxon>
        <taxon>Zoopagomycetes</taxon>
        <taxon>Zoopagales</taxon>
        <taxon>Sigmoideomycetaceae</taxon>
        <taxon>Thamnocephalis</taxon>
    </lineage>
</organism>
<dbReference type="STRING" id="78915.A0A4P9XV80"/>
<evidence type="ECO:0000256" key="8">
    <source>
        <dbReference type="ARBA" id="ARBA00023128"/>
    </source>
</evidence>
<dbReference type="OrthoDB" id="5947505at2759"/>
<sequence length="112" mass="12679">MFATLRILGRNVAGRRAYSAAAQSSFAAEREAVREHAAQASEIWRKVSYCTIPALLLAGYNAYRLAVEHEEHQAHHPTEHIAYSYMNIHNKPFPFGDGEKSLFWNPKVNGHE</sequence>
<dbReference type="SUPFAM" id="SSF81411">
    <property type="entry name" value="Mitochondrial cytochrome c oxidase subunit VIa"/>
    <property type="match status" value="1"/>
</dbReference>
<keyword evidence="9" id="KW-0472">Membrane</keyword>
<proteinExistence type="inferred from homology"/>
<keyword evidence="8" id="KW-0496">Mitochondrion</keyword>
<evidence type="ECO:0000256" key="3">
    <source>
        <dbReference type="ARBA" id="ARBA00005553"/>
    </source>
</evidence>
<dbReference type="GO" id="GO:0030234">
    <property type="term" value="F:enzyme regulator activity"/>
    <property type="evidence" value="ECO:0007669"/>
    <property type="project" value="TreeGrafter"/>
</dbReference>
<evidence type="ECO:0000256" key="7">
    <source>
        <dbReference type="ARBA" id="ARBA00022989"/>
    </source>
</evidence>
<comment type="similarity">
    <text evidence="3 12">Belongs to the cytochrome c oxidase subunit 6A family.</text>
</comment>
<dbReference type="GO" id="GO:0006123">
    <property type="term" value="P:mitochondrial electron transport, cytochrome c to oxygen"/>
    <property type="evidence" value="ECO:0007669"/>
    <property type="project" value="TreeGrafter"/>
</dbReference>
<evidence type="ECO:0000256" key="2">
    <source>
        <dbReference type="ARBA" id="ARBA00004673"/>
    </source>
</evidence>
<comment type="pathway">
    <text evidence="2">Energy metabolism; oxidative phosphorylation.</text>
</comment>
<keyword evidence="14" id="KW-1185">Reference proteome</keyword>
<dbReference type="PANTHER" id="PTHR11504">
    <property type="entry name" value="CYTOCHROME C OXIDASE POLYPEPTIDE VIA"/>
    <property type="match status" value="1"/>
</dbReference>
<evidence type="ECO:0000256" key="12">
    <source>
        <dbReference type="RuleBase" id="RU004396"/>
    </source>
</evidence>
<evidence type="ECO:0000256" key="4">
    <source>
        <dbReference type="ARBA" id="ARBA00022692"/>
    </source>
</evidence>
<keyword evidence="4" id="KW-0812">Transmembrane</keyword>
<keyword evidence="7" id="KW-1133">Transmembrane helix</keyword>
<evidence type="ECO:0000256" key="1">
    <source>
        <dbReference type="ARBA" id="ARBA00004434"/>
    </source>
</evidence>
<protein>
    <recommendedName>
        <fullName evidence="10">Cytochrome c oxidase subunit 13, mitochondrial</fullName>
    </recommendedName>
    <alternativeName>
        <fullName evidence="11">Cytochrome c oxidase polypeptide VIa</fullName>
    </alternativeName>
</protein>
<evidence type="ECO:0000313" key="13">
    <source>
        <dbReference type="EMBL" id="RKP10156.1"/>
    </source>
</evidence>
<evidence type="ECO:0000256" key="10">
    <source>
        <dbReference type="ARBA" id="ARBA00070930"/>
    </source>
</evidence>
<keyword evidence="5" id="KW-0999">Mitochondrion inner membrane</keyword>
<gene>
    <name evidence="13" type="ORF">THASP1DRAFT_28060</name>
</gene>
<dbReference type="AlphaFoldDB" id="A0A4P9XV80"/>
<dbReference type="FunFam" id="4.10.95.10:FF:000001">
    <property type="entry name" value="Cytochrome c oxidase subunit 6A, mitochondrial"/>
    <property type="match status" value="1"/>
</dbReference>
<dbReference type="Pfam" id="PF02046">
    <property type="entry name" value="COX6A"/>
    <property type="match status" value="1"/>
</dbReference>
<dbReference type="Proteomes" id="UP000271241">
    <property type="component" value="Unassembled WGS sequence"/>
</dbReference>
<dbReference type="PANTHER" id="PTHR11504:SF0">
    <property type="entry name" value="CYTOCHROME C OXIDASE SUBUNIT"/>
    <property type="match status" value="1"/>
</dbReference>
<evidence type="ECO:0000256" key="5">
    <source>
        <dbReference type="ARBA" id="ARBA00022792"/>
    </source>
</evidence>
<reference evidence="14" key="1">
    <citation type="journal article" date="2018" name="Nat. Microbiol.">
        <title>Leveraging single-cell genomics to expand the fungal tree of life.</title>
        <authorList>
            <person name="Ahrendt S.R."/>
            <person name="Quandt C.A."/>
            <person name="Ciobanu D."/>
            <person name="Clum A."/>
            <person name="Salamov A."/>
            <person name="Andreopoulos B."/>
            <person name="Cheng J.F."/>
            <person name="Woyke T."/>
            <person name="Pelin A."/>
            <person name="Henrissat B."/>
            <person name="Reynolds N.K."/>
            <person name="Benny G.L."/>
            <person name="Smith M.E."/>
            <person name="James T.Y."/>
            <person name="Grigoriev I.V."/>
        </authorList>
    </citation>
    <scope>NUCLEOTIDE SEQUENCE [LARGE SCALE GENOMIC DNA]</scope>
    <source>
        <strain evidence="14">RSA 1356</strain>
    </source>
</reference>
<dbReference type="EMBL" id="KZ992467">
    <property type="protein sequence ID" value="RKP10156.1"/>
    <property type="molecule type" value="Genomic_DNA"/>
</dbReference>
<evidence type="ECO:0000256" key="9">
    <source>
        <dbReference type="ARBA" id="ARBA00023136"/>
    </source>
</evidence>
<dbReference type="Gene3D" id="4.10.95.10">
    <property type="entry name" value="Cytochrome c oxidase, subunit VIa"/>
    <property type="match status" value="1"/>
</dbReference>
<accession>A0A4P9XV80</accession>
<dbReference type="GO" id="GO:0005743">
    <property type="term" value="C:mitochondrial inner membrane"/>
    <property type="evidence" value="ECO:0007669"/>
    <property type="project" value="UniProtKB-SubCell"/>
</dbReference>
<evidence type="ECO:0000313" key="14">
    <source>
        <dbReference type="Proteomes" id="UP000271241"/>
    </source>
</evidence>
<dbReference type="PIRSF" id="PIRSF000277">
    <property type="entry name" value="COX6A1"/>
    <property type="match status" value="1"/>
</dbReference>